<dbReference type="EMBL" id="QKWP01000750">
    <property type="protein sequence ID" value="RIB15352.1"/>
    <property type="molecule type" value="Genomic_DNA"/>
</dbReference>
<sequence>MSNVHTLKDIKNRGHRFGIIRESELENALHSSIKFASDFANEYKDLQAVLTQKASSLDKDKILYLKDEIDKLKAEVEELELEKELERTSHDSDTTSFRDKISELNSLNCTLEQKRDDLNSKTHKLEAEVDLSHKSNKIGGAKADPDLAENFLEKKSLPQETNTHLAEQISKASSEFNEVIGGDSRPEKGNEITSPEITSVSLNSFF</sequence>
<accession>A0A397V055</accession>
<organism evidence="3 4">
    <name type="scientific">Gigaspora rosea</name>
    <dbReference type="NCBI Taxonomy" id="44941"/>
    <lineage>
        <taxon>Eukaryota</taxon>
        <taxon>Fungi</taxon>
        <taxon>Fungi incertae sedis</taxon>
        <taxon>Mucoromycota</taxon>
        <taxon>Glomeromycotina</taxon>
        <taxon>Glomeromycetes</taxon>
        <taxon>Diversisporales</taxon>
        <taxon>Gigasporaceae</taxon>
        <taxon>Gigaspora</taxon>
    </lineage>
</organism>
<comment type="caution">
    <text evidence="3">The sequence shown here is derived from an EMBL/GenBank/DDBJ whole genome shotgun (WGS) entry which is preliminary data.</text>
</comment>
<reference evidence="3 4" key="1">
    <citation type="submission" date="2018-06" db="EMBL/GenBank/DDBJ databases">
        <title>Comparative genomics reveals the genomic features of Rhizophagus irregularis, R. cerebriforme, R. diaphanum and Gigaspora rosea, and their symbiotic lifestyle signature.</title>
        <authorList>
            <person name="Morin E."/>
            <person name="San Clemente H."/>
            <person name="Chen E.C.H."/>
            <person name="De La Providencia I."/>
            <person name="Hainaut M."/>
            <person name="Kuo A."/>
            <person name="Kohler A."/>
            <person name="Murat C."/>
            <person name="Tang N."/>
            <person name="Roy S."/>
            <person name="Loubradou J."/>
            <person name="Henrissat B."/>
            <person name="Grigoriev I.V."/>
            <person name="Corradi N."/>
            <person name="Roux C."/>
            <person name="Martin F.M."/>
        </authorList>
    </citation>
    <scope>NUCLEOTIDE SEQUENCE [LARGE SCALE GENOMIC DNA]</scope>
    <source>
        <strain evidence="3 4">DAOM 194757</strain>
    </source>
</reference>
<proteinExistence type="predicted"/>
<feature type="coiled-coil region" evidence="1">
    <location>
        <begin position="62"/>
        <end position="89"/>
    </location>
</feature>
<gene>
    <name evidence="3" type="ORF">C2G38_2192591</name>
</gene>
<keyword evidence="1" id="KW-0175">Coiled coil</keyword>
<evidence type="ECO:0000256" key="1">
    <source>
        <dbReference type="SAM" id="Coils"/>
    </source>
</evidence>
<name>A0A397V055_9GLOM</name>
<evidence type="ECO:0000256" key="2">
    <source>
        <dbReference type="SAM" id="MobiDB-lite"/>
    </source>
</evidence>
<dbReference type="AlphaFoldDB" id="A0A397V055"/>
<evidence type="ECO:0000313" key="4">
    <source>
        <dbReference type="Proteomes" id="UP000266673"/>
    </source>
</evidence>
<dbReference type="OrthoDB" id="2436027at2759"/>
<keyword evidence="4" id="KW-1185">Reference proteome</keyword>
<dbReference type="Proteomes" id="UP000266673">
    <property type="component" value="Unassembled WGS sequence"/>
</dbReference>
<evidence type="ECO:0000313" key="3">
    <source>
        <dbReference type="EMBL" id="RIB15352.1"/>
    </source>
</evidence>
<feature type="region of interest" description="Disordered" evidence="2">
    <location>
        <begin position="173"/>
        <end position="196"/>
    </location>
</feature>
<protein>
    <submittedName>
        <fullName evidence="3">Uncharacterized protein</fullName>
    </submittedName>
</protein>